<sequence length="146" mass="16045">MTTHHSHRRPRPQACWTRFLNEPTLLPAGQDWDAIRITASLGTRAMRYLELCGAPVGPVLHDQGSDQLYFLTPPGTARTWQREHTRALGPGTWVVLAPPGWNGGLLRWLADPADSPAHTAPDHLAQALTIVTTEPYTKAGPGDLRC</sequence>
<reference evidence="1 2" key="1">
    <citation type="submission" date="2022-10" db="EMBL/GenBank/DDBJ databases">
        <title>The complete genomes of actinobacterial strains from the NBC collection.</title>
        <authorList>
            <person name="Joergensen T.S."/>
            <person name="Alvarez Arevalo M."/>
            <person name="Sterndorff E.B."/>
            <person name="Faurdal D."/>
            <person name="Vuksanovic O."/>
            <person name="Mourched A.-S."/>
            <person name="Charusanti P."/>
            <person name="Shaw S."/>
            <person name="Blin K."/>
            <person name="Weber T."/>
        </authorList>
    </citation>
    <scope>NUCLEOTIDE SEQUENCE [LARGE SCALE GENOMIC DNA]</scope>
    <source>
        <strain evidence="1 2">NBC_00156</strain>
    </source>
</reference>
<dbReference type="Proteomes" id="UP001622557">
    <property type="component" value="Chromosome"/>
</dbReference>
<evidence type="ECO:0000313" key="1">
    <source>
        <dbReference type="EMBL" id="WTQ82012.1"/>
    </source>
</evidence>
<name>A0ABZ1KSC3_STRAH</name>
<keyword evidence="2" id="KW-1185">Reference proteome</keyword>
<dbReference type="EMBL" id="CP108164">
    <property type="protein sequence ID" value="WTQ82012.1"/>
    <property type="molecule type" value="Genomic_DNA"/>
</dbReference>
<organism evidence="1 2">
    <name type="scientific">Streptomyces achromogenes</name>
    <dbReference type="NCBI Taxonomy" id="67255"/>
    <lineage>
        <taxon>Bacteria</taxon>
        <taxon>Bacillati</taxon>
        <taxon>Actinomycetota</taxon>
        <taxon>Actinomycetes</taxon>
        <taxon>Kitasatosporales</taxon>
        <taxon>Streptomycetaceae</taxon>
        <taxon>Streptomyces</taxon>
    </lineage>
</organism>
<evidence type="ECO:0000313" key="2">
    <source>
        <dbReference type="Proteomes" id="UP001622557"/>
    </source>
</evidence>
<evidence type="ECO:0008006" key="3">
    <source>
        <dbReference type="Google" id="ProtNLM"/>
    </source>
</evidence>
<dbReference type="GeneID" id="97282266"/>
<gene>
    <name evidence="1" type="ORF">OG350_17550</name>
</gene>
<proteinExistence type="predicted"/>
<dbReference type="RefSeq" id="WP_405448080.1">
    <property type="nucleotide sequence ID" value="NZ_CP108164.1"/>
</dbReference>
<accession>A0ABZ1KSC3</accession>
<protein>
    <recommendedName>
        <fullName evidence="3">DUF985 domain-containing protein</fullName>
    </recommendedName>
</protein>